<feature type="active site" evidence="9">
    <location>
        <position position="139"/>
    </location>
</feature>
<feature type="binding site" description="in other chain" evidence="8">
    <location>
        <begin position="12"/>
        <end position="15"/>
    </location>
    <ligand>
        <name>IMP</name>
        <dbReference type="ChEBI" id="CHEBI:58053"/>
        <note>ligand shared between dimeric partners</note>
    </ligand>
</feature>
<name>A0A1G2CM44_9BACT</name>
<comment type="subunit">
    <text evidence="1 8">Homodimer.</text>
</comment>
<dbReference type="InterPro" id="IPR018220">
    <property type="entry name" value="Adenylosuccin_syn_GTP-bd"/>
</dbReference>
<feature type="binding site" description="in other chain" evidence="8">
    <location>
        <position position="223"/>
    </location>
    <ligand>
        <name>IMP</name>
        <dbReference type="ChEBI" id="CHEBI:58053"/>
        <note>ligand shared between dimeric partners</note>
    </ligand>
</feature>
<dbReference type="UniPathway" id="UPA00075">
    <property type="reaction ID" value="UER00335"/>
</dbReference>
<keyword evidence="4 8" id="KW-0547">Nucleotide-binding</keyword>
<dbReference type="HAMAP" id="MF_00011">
    <property type="entry name" value="Adenylosucc_synth"/>
    <property type="match status" value="1"/>
</dbReference>
<dbReference type="InterPro" id="IPR027417">
    <property type="entry name" value="P-loop_NTPase"/>
</dbReference>
<dbReference type="Gene3D" id="1.10.300.10">
    <property type="entry name" value="Adenylosuccinate Synthetase, subunit A, domain 2"/>
    <property type="match status" value="1"/>
</dbReference>
<feature type="binding site" evidence="8">
    <location>
        <position position="142"/>
    </location>
    <ligand>
        <name>IMP</name>
        <dbReference type="ChEBI" id="CHEBI:58053"/>
        <note>ligand shared between dimeric partners</note>
    </ligand>
</feature>
<dbReference type="InterPro" id="IPR001114">
    <property type="entry name" value="Adenylosuccinate_synthetase"/>
</dbReference>
<dbReference type="InterPro" id="IPR042110">
    <property type="entry name" value="Adenylosuccinate_synth_dom2"/>
</dbReference>
<accession>A0A1G2CM44</accession>
<feature type="binding site" evidence="8">
    <location>
        <position position="12"/>
    </location>
    <ligand>
        <name>Mg(2+)</name>
        <dbReference type="ChEBI" id="CHEBI:18420"/>
    </ligand>
</feature>
<feature type="binding site" description="in other chain" evidence="8">
    <location>
        <position position="128"/>
    </location>
    <ligand>
        <name>IMP</name>
        <dbReference type="ChEBI" id="CHEBI:58053"/>
        <note>ligand shared between dimeric partners</note>
    </ligand>
</feature>
<dbReference type="FunFam" id="3.90.170.10:FF:000001">
    <property type="entry name" value="Adenylosuccinate synthetase"/>
    <property type="match status" value="1"/>
</dbReference>
<dbReference type="Gene3D" id="3.90.170.10">
    <property type="entry name" value="Adenylosuccinate Synthetase, subunit A, domain 3"/>
    <property type="match status" value="1"/>
</dbReference>
<feature type="binding site" evidence="8">
    <location>
        <begin position="298"/>
        <end position="304"/>
    </location>
    <ligand>
        <name>substrate</name>
    </ligand>
</feature>
<dbReference type="InterPro" id="IPR042111">
    <property type="entry name" value="Adenylosuccinate_synth_dom3"/>
</dbReference>
<feature type="active site" description="Proton acceptor" evidence="8">
    <location>
        <position position="12"/>
    </location>
</feature>
<evidence type="ECO:0000256" key="10">
    <source>
        <dbReference type="RuleBase" id="RU000520"/>
    </source>
</evidence>
<dbReference type="InterPro" id="IPR033128">
    <property type="entry name" value="Adenylosuccin_syn_Lys_AS"/>
</dbReference>
<evidence type="ECO:0000256" key="7">
    <source>
        <dbReference type="ARBA" id="ARBA00023134"/>
    </source>
</evidence>
<feature type="binding site" evidence="8">
    <location>
        <position position="39"/>
    </location>
    <ligand>
        <name>Mg(2+)</name>
        <dbReference type="ChEBI" id="CHEBI:18420"/>
    </ligand>
</feature>
<evidence type="ECO:0000256" key="1">
    <source>
        <dbReference type="ARBA" id="ARBA00011738"/>
    </source>
</evidence>
<organism evidence="11 12">
    <name type="scientific">Candidatus Liptonbacteria bacterium RIFCSPLOWO2_01_FULL_53_13</name>
    <dbReference type="NCBI Taxonomy" id="1798651"/>
    <lineage>
        <taxon>Bacteria</taxon>
        <taxon>Candidatus Liptoniibacteriota</taxon>
    </lineage>
</organism>
<reference evidence="11 12" key="1">
    <citation type="journal article" date="2016" name="Nat. Commun.">
        <title>Thousands of microbial genomes shed light on interconnected biogeochemical processes in an aquifer system.</title>
        <authorList>
            <person name="Anantharaman K."/>
            <person name="Brown C.T."/>
            <person name="Hug L.A."/>
            <person name="Sharon I."/>
            <person name="Castelle C.J."/>
            <person name="Probst A.J."/>
            <person name="Thomas B.C."/>
            <person name="Singh A."/>
            <person name="Wilkins M.J."/>
            <person name="Karaoz U."/>
            <person name="Brodie E.L."/>
            <person name="Williams K.H."/>
            <person name="Hubbard S.S."/>
            <person name="Banfield J.F."/>
        </authorList>
    </citation>
    <scope>NUCLEOTIDE SEQUENCE [LARGE SCALE GENOMIC DNA]</scope>
</reference>
<dbReference type="AlphaFoldDB" id="A0A1G2CM44"/>
<dbReference type="PANTHER" id="PTHR11846:SF0">
    <property type="entry name" value="ADENYLOSUCCINATE SYNTHETASE"/>
    <property type="match status" value="1"/>
</dbReference>
<dbReference type="GO" id="GO:0005737">
    <property type="term" value="C:cytoplasm"/>
    <property type="evidence" value="ECO:0007669"/>
    <property type="project" value="UniProtKB-SubCell"/>
</dbReference>
<dbReference type="EC" id="6.3.4.4" evidence="8 10"/>
<dbReference type="SUPFAM" id="SSF52540">
    <property type="entry name" value="P-loop containing nucleoside triphosphate hydrolases"/>
    <property type="match status" value="1"/>
</dbReference>
<dbReference type="SMART" id="SM00788">
    <property type="entry name" value="Adenylsucc_synt"/>
    <property type="match status" value="1"/>
</dbReference>
<feature type="binding site" description="in other chain" evidence="8">
    <location>
        <begin position="37"/>
        <end position="40"/>
    </location>
    <ligand>
        <name>IMP</name>
        <dbReference type="ChEBI" id="CHEBI:58053"/>
        <note>ligand shared between dimeric partners</note>
    </ligand>
</feature>
<comment type="similarity">
    <text evidence="8 10">Belongs to the adenylosuccinate synthetase family.</text>
</comment>
<dbReference type="FunFam" id="1.10.300.10:FF:000001">
    <property type="entry name" value="Adenylosuccinate synthetase"/>
    <property type="match status" value="1"/>
</dbReference>
<feature type="binding site" evidence="8">
    <location>
        <begin position="11"/>
        <end position="17"/>
    </location>
    <ligand>
        <name>GTP</name>
        <dbReference type="ChEBI" id="CHEBI:37565"/>
    </ligand>
</feature>
<keyword evidence="6 8" id="KW-0460">Magnesium</keyword>
<sequence>MVTVILGCQWGDEGKGKIVDVLAQHADVVVRFQGGANAGHTVVADGTQYVLHLIPSGILNPKTACVIGHGVVLDPASLLEEIQLLAKLGTDLKGRLLISNRAHLVMPYHKTLDQAKELAGGDKKIGTTGRGIGPAYTDKASRVGIRVLDLLEPERLKDKITKNISSVNQILEHIYHAPRIEAQGVIAEYLAYGKTLAPYIADAESYLVQAVRDKKNIILEGAQGSLLDIDIGTYPYVTSSNTTAGGSSTGSGIAPRKIDKVIGVVKAYTTRVGEGPFPTELPEAEGNALREQGKEFGATTGRPRRCGWFDAAVVRFAAEVNGADELVITKLDVLDNLPKIKICTGYAYRGKPLPHFPADMEVLSEVQPIYEEFPGWQAKTSSVTEWSNLPQAAQNYLHRLEELVGVRIGMVSVGPDRAQIITKK</sequence>
<dbReference type="EMBL" id="MHLB01000011">
    <property type="protein sequence ID" value="OGZ02474.1"/>
    <property type="molecule type" value="Genomic_DNA"/>
</dbReference>
<dbReference type="NCBIfam" id="NF002223">
    <property type="entry name" value="PRK01117.1"/>
    <property type="match status" value="1"/>
</dbReference>
<feature type="binding site" description="in other chain" evidence="8">
    <location>
        <position position="238"/>
    </location>
    <ligand>
        <name>IMP</name>
        <dbReference type="ChEBI" id="CHEBI:58053"/>
        <note>ligand shared between dimeric partners</note>
    </ligand>
</feature>
<comment type="pathway">
    <text evidence="8 10">Purine metabolism; AMP biosynthesis via de novo pathway; AMP from IMP: step 1/2.</text>
</comment>
<evidence type="ECO:0000313" key="11">
    <source>
        <dbReference type="EMBL" id="OGZ02474.1"/>
    </source>
</evidence>
<feature type="active site" description="Proton donor" evidence="8">
    <location>
        <position position="40"/>
    </location>
</feature>
<dbReference type="PROSITE" id="PS01266">
    <property type="entry name" value="ADENYLOSUCCIN_SYN_1"/>
    <property type="match status" value="1"/>
</dbReference>
<dbReference type="CDD" id="cd03108">
    <property type="entry name" value="AdSS"/>
    <property type="match status" value="1"/>
</dbReference>
<comment type="cofactor">
    <cofactor evidence="8">
        <name>Mg(2+)</name>
        <dbReference type="ChEBI" id="CHEBI:18420"/>
    </cofactor>
    <text evidence="8">Binds 1 Mg(2+) ion per subunit.</text>
</comment>
<feature type="binding site" description="in other chain" evidence="8">
    <location>
        <position position="302"/>
    </location>
    <ligand>
        <name>IMP</name>
        <dbReference type="ChEBI" id="CHEBI:58053"/>
        <note>ligand shared between dimeric partners</note>
    </ligand>
</feature>
<feature type="binding site" evidence="8">
    <location>
        <begin position="412"/>
        <end position="414"/>
    </location>
    <ligand>
        <name>GTP</name>
        <dbReference type="ChEBI" id="CHEBI:37565"/>
    </ligand>
</feature>
<comment type="function">
    <text evidence="8">Plays an important role in the de novo pathway of purine nucleotide biosynthesis. Catalyzes the first committed step in the biosynthesis of AMP from IMP.</text>
</comment>
<dbReference type="InterPro" id="IPR042109">
    <property type="entry name" value="Adenylosuccinate_synth_dom1"/>
</dbReference>
<feature type="binding site" evidence="8">
    <location>
        <begin position="39"/>
        <end position="41"/>
    </location>
    <ligand>
        <name>GTP</name>
        <dbReference type="ChEBI" id="CHEBI:37565"/>
    </ligand>
</feature>
<protein>
    <recommendedName>
        <fullName evidence="8 10">Adenylosuccinate synthetase</fullName>
        <shortName evidence="8">AMPSase</shortName>
        <shortName evidence="8">AdSS</shortName>
        <ecNumber evidence="8 10">6.3.4.4</ecNumber>
    </recommendedName>
    <alternativeName>
        <fullName evidence="8">IMP--aspartate ligase</fullName>
    </alternativeName>
</protein>
<dbReference type="GO" id="GO:0004019">
    <property type="term" value="F:adenylosuccinate synthase activity"/>
    <property type="evidence" value="ECO:0007669"/>
    <property type="project" value="UniProtKB-UniRule"/>
</dbReference>
<evidence type="ECO:0000256" key="2">
    <source>
        <dbReference type="ARBA" id="ARBA00022598"/>
    </source>
</evidence>
<evidence type="ECO:0000256" key="6">
    <source>
        <dbReference type="ARBA" id="ARBA00022842"/>
    </source>
</evidence>
<keyword evidence="8" id="KW-0963">Cytoplasm</keyword>
<dbReference type="GO" id="GO:0046040">
    <property type="term" value="P:IMP metabolic process"/>
    <property type="evidence" value="ECO:0007669"/>
    <property type="project" value="TreeGrafter"/>
</dbReference>
<dbReference type="GO" id="GO:0044208">
    <property type="term" value="P:'de novo' AMP biosynthetic process"/>
    <property type="evidence" value="ECO:0007669"/>
    <property type="project" value="UniProtKB-UniRule"/>
</dbReference>
<evidence type="ECO:0000256" key="3">
    <source>
        <dbReference type="ARBA" id="ARBA00022723"/>
    </source>
</evidence>
<dbReference type="PANTHER" id="PTHR11846">
    <property type="entry name" value="ADENYLOSUCCINATE SYNTHETASE"/>
    <property type="match status" value="1"/>
</dbReference>
<comment type="caution">
    <text evidence="11">The sequence shown here is derived from an EMBL/GenBank/DDBJ whole genome shotgun (WGS) entry which is preliminary data.</text>
</comment>
<feature type="binding site" evidence="8">
    <location>
        <position position="304"/>
    </location>
    <ligand>
        <name>GTP</name>
        <dbReference type="ChEBI" id="CHEBI:37565"/>
    </ligand>
</feature>
<comment type="subcellular location">
    <subcellularLocation>
        <location evidence="8">Cytoplasm</location>
    </subcellularLocation>
</comment>
<keyword evidence="3 8" id="KW-0479">Metal-binding</keyword>
<evidence type="ECO:0000256" key="9">
    <source>
        <dbReference type="PROSITE-ProRule" id="PRU10134"/>
    </source>
</evidence>
<dbReference type="PROSITE" id="PS00513">
    <property type="entry name" value="ADENYLOSUCCIN_SYN_2"/>
    <property type="match status" value="1"/>
</dbReference>
<keyword evidence="2 8" id="KW-0436">Ligase</keyword>
<evidence type="ECO:0000313" key="12">
    <source>
        <dbReference type="Proteomes" id="UP000178348"/>
    </source>
</evidence>
<feature type="binding site" evidence="8">
    <location>
        <begin position="330"/>
        <end position="332"/>
    </location>
    <ligand>
        <name>GTP</name>
        <dbReference type="ChEBI" id="CHEBI:37565"/>
    </ligand>
</feature>
<keyword evidence="7 8" id="KW-0342">GTP-binding</keyword>
<evidence type="ECO:0000256" key="8">
    <source>
        <dbReference type="HAMAP-Rule" id="MF_00011"/>
    </source>
</evidence>
<dbReference type="Gene3D" id="3.40.440.10">
    <property type="entry name" value="Adenylosuccinate Synthetase, subunit A, domain 1"/>
    <property type="match status" value="1"/>
</dbReference>
<dbReference type="GO" id="GO:0005525">
    <property type="term" value="F:GTP binding"/>
    <property type="evidence" value="ECO:0007669"/>
    <property type="project" value="UniProtKB-UniRule"/>
</dbReference>
<dbReference type="Proteomes" id="UP000178348">
    <property type="component" value="Unassembled WGS sequence"/>
</dbReference>
<evidence type="ECO:0000256" key="4">
    <source>
        <dbReference type="ARBA" id="ARBA00022741"/>
    </source>
</evidence>
<dbReference type="GO" id="GO:0000287">
    <property type="term" value="F:magnesium ion binding"/>
    <property type="evidence" value="ECO:0007669"/>
    <property type="project" value="UniProtKB-UniRule"/>
</dbReference>
<dbReference type="Pfam" id="PF00709">
    <property type="entry name" value="Adenylsucc_synt"/>
    <property type="match status" value="1"/>
</dbReference>
<evidence type="ECO:0000256" key="5">
    <source>
        <dbReference type="ARBA" id="ARBA00022755"/>
    </source>
</evidence>
<dbReference type="NCBIfam" id="TIGR00184">
    <property type="entry name" value="purA"/>
    <property type="match status" value="1"/>
</dbReference>
<proteinExistence type="inferred from homology"/>
<comment type="catalytic activity">
    <reaction evidence="8 10">
        <text>IMP + L-aspartate + GTP = N(6)-(1,2-dicarboxyethyl)-AMP + GDP + phosphate + 2 H(+)</text>
        <dbReference type="Rhea" id="RHEA:15753"/>
        <dbReference type="ChEBI" id="CHEBI:15378"/>
        <dbReference type="ChEBI" id="CHEBI:29991"/>
        <dbReference type="ChEBI" id="CHEBI:37565"/>
        <dbReference type="ChEBI" id="CHEBI:43474"/>
        <dbReference type="ChEBI" id="CHEBI:57567"/>
        <dbReference type="ChEBI" id="CHEBI:58053"/>
        <dbReference type="ChEBI" id="CHEBI:58189"/>
        <dbReference type="EC" id="6.3.4.4"/>
    </reaction>
</comment>
<gene>
    <name evidence="8" type="primary">purA</name>
    <name evidence="11" type="ORF">A2946_02790</name>
</gene>
<keyword evidence="5 8" id="KW-0658">Purine biosynthesis</keyword>